<organism evidence="1 2">
    <name type="scientific">Lutibacter holmesii</name>
    <dbReference type="NCBI Taxonomy" id="1137985"/>
    <lineage>
        <taxon>Bacteria</taxon>
        <taxon>Pseudomonadati</taxon>
        <taxon>Bacteroidota</taxon>
        <taxon>Flavobacteriia</taxon>
        <taxon>Flavobacteriales</taxon>
        <taxon>Flavobacteriaceae</taxon>
        <taxon>Lutibacter</taxon>
    </lineage>
</organism>
<dbReference type="EMBL" id="JBHTMV010000004">
    <property type="protein sequence ID" value="MFD1294245.1"/>
    <property type="molecule type" value="Genomic_DNA"/>
</dbReference>
<dbReference type="InterPro" id="IPR042099">
    <property type="entry name" value="ANL_N_sf"/>
</dbReference>
<dbReference type="InterPro" id="IPR053158">
    <property type="entry name" value="CapK_Type1_Caps_Biosynth"/>
</dbReference>
<evidence type="ECO:0000313" key="2">
    <source>
        <dbReference type="Proteomes" id="UP001597241"/>
    </source>
</evidence>
<protein>
    <submittedName>
        <fullName evidence="1">Phenylacetate--CoA ligase family protein</fullName>
    </submittedName>
</protein>
<reference evidence="2" key="1">
    <citation type="journal article" date="2019" name="Int. J. Syst. Evol. Microbiol.">
        <title>The Global Catalogue of Microorganisms (GCM) 10K type strain sequencing project: providing services to taxonomists for standard genome sequencing and annotation.</title>
        <authorList>
            <consortium name="The Broad Institute Genomics Platform"/>
            <consortium name="The Broad Institute Genome Sequencing Center for Infectious Disease"/>
            <person name="Wu L."/>
            <person name="Ma J."/>
        </authorList>
    </citation>
    <scope>NUCLEOTIDE SEQUENCE [LARGE SCALE GENOMIC DNA]</scope>
    <source>
        <strain evidence="2">CCUG 62221</strain>
    </source>
</reference>
<keyword evidence="2" id="KW-1185">Reference proteome</keyword>
<proteinExistence type="predicted"/>
<dbReference type="Proteomes" id="UP001597241">
    <property type="component" value="Unassembled WGS sequence"/>
</dbReference>
<comment type="caution">
    <text evidence="1">The sequence shown here is derived from an EMBL/GenBank/DDBJ whole genome shotgun (WGS) entry which is preliminary data.</text>
</comment>
<dbReference type="RefSeq" id="WP_386809436.1">
    <property type="nucleotide sequence ID" value="NZ_JBHTMV010000004.1"/>
</dbReference>
<dbReference type="SUPFAM" id="SSF56801">
    <property type="entry name" value="Acetyl-CoA synthetase-like"/>
    <property type="match status" value="1"/>
</dbReference>
<dbReference type="PANTHER" id="PTHR36932">
    <property type="entry name" value="CAPSULAR POLYSACCHARIDE BIOSYNTHESIS PROTEIN"/>
    <property type="match status" value="1"/>
</dbReference>
<evidence type="ECO:0000313" key="1">
    <source>
        <dbReference type="EMBL" id="MFD1294245.1"/>
    </source>
</evidence>
<dbReference type="PANTHER" id="PTHR36932:SF1">
    <property type="entry name" value="CAPSULAR POLYSACCHARIDE BIOSYNTHESIS PROTEIN"/>
    <property type="match status" value="1"/>
</dbReference>
<dbReference type="Gene3D" id="3.40.50.12780">
    <property type="entry name" value="N-terminal domain of ligase-like"/>
    <property type="match status" value="1"/>
</dbReference>
<dbReference type="GO" id="GO:0016874">
    <property type="term" value="F:ligase activity"/>
    <property type="evidence" value="ECO:0007669"/>
    <property type="project" value="UniProtKB-KW"/>
</dbReference>
<sequence length="427" mass="49898">MFWKVLFKIGQYLRNPSLDERFMFLKQAESWSLEKLEAYQLNQLIELLSVAYHHSSFYFNAFTNAGIVPEDIKSLDDLKRLPCISKKELIAFNKEIHTKKEFKKKFSCSTSGTSGESLQFQREEKADSFNRAAIFRGYSWYHVKPWERNGYFWGFNFGGISKLKTKLLDWLQNRFRLFSYKDDELKSFVTKLQNSAYLHGYASMVYGVAKYINEHQISKPKQLKMVKGTSEKIQESYQSEIQKAFGMKMISEYGAAETGIIAFECPKGNMHINMEGVLVEEENNEIIVTNLQMHSFPIIRYRLGDYITLAPKEKKCSCGLHHPILEEVNGRKGAMVVGKTQDYPSLYFYYIFKNIGLKGLNFTYQVQQHQKGELLFLIEQKISSAEINILRKEIERYFQHDVTYQIQDNQKICSEKKKSQSFISTIN</sequence>
<gene>
    <name evidence="1" type="ORF">ACFQ5N_10395</name>
</gene>
<keyword evidence="1" id="KW-0436">Ligase</keyword>
<accession>A0ABW3WPB2</accession>
<name>A0ABW3WPB2_9FLAO</name>